<dbReference type="HOGENOM" id="CLU_1803980_0_0_11"/>
<organism evidence="1 2">
    <name type="scientific">Mobiluncus curtisii ATCC 51333</name>
    <dbReference type="NCBI Taxonomy" id="887326"/>
    <lineage>
        <taxon>Bacteria</taxon>
        <taxon>Bacillati</taxon>
        <taxon>Actinomycetota</taxon>
        <taxon>Actinomycetes</taxon>
        <taxon>Actinomycetales</taxon>
        <taxon>Actinomycetaceae</taxon>
        <taxon>Mobiluncus</taxon>
    </lineage>
</organism>
<dbReference type="RefSeq" id="WP_004010146.1">
    <property type="nucleotide sequence ID" value="NZ_GL622340.1"/>
</dbReference>
<name>E6M138_9ACTO</name>
<evidence type="ECO:0000313" key="1">
    <source>
        <dbReference type="EMBL" id="EFU79668.1"/>
    </source>
</evidence>
<dbReference type="Proteomes" id="UP000005573">
    <property type="component" value="Unassembled WGS sequence"/>
</dbReference>
<comment type="caution">
    <text evidence="1">The sequence shown here is derived from an EMBL/GenBank/DDBJ whole genome shotgun (WGS) entry which is preliminary data.</text>
</comment>
<sequence>MNKLDPVARMRANVVVREDGRCFRCGKQVAFYTDETYHDLPQVTPVADFTFHHRKPLHEGNDLDVDIFPNLMLLCGKGDRGCVGWVKSHRDEAHKDGLLLDGVLGSPLITPAFREYDRSWIDLCYGTHVANFPETDISEMDEE</sequence>
<reference evidence="1 2" key="1">
    <citation type="submission" date="2010-12" db="EMBL/GenBank/DDBJ databases">
        <authorList>
            <person name="Muzny D."/>
            <person name="Qin X."/>
            <person name="Deng J."/>
            <person name="Jiang H."/>
            <person name="Liu Y."/>
            <person name="Qu J."/>
            <person name="Song X.-Z."/>
            <person name="Zhang L."/>
            <person name="Thornton R."/>
            <person name="Coyle M."/>
            <person name="Francisco L."/>
            <person name="Jackson L."/>
            <person name="Javaid M."/>
            <person name="Korchina V."/>
            <person name="Kovar C."/>
            <person name="Mata R."/>
            <person name="Mathew T."/>
            <person name="Ngo R."/>
            <person name="Nguyen L."/>
            <person name="Nguyen N."/>
            <person name="Okwuonu G."/>
            <person name="Ongeri F."/>
            <person name="Pham C."/>
            <person name="Simmons D."/>
            <person name="Wilczek-Boney K."/>
            <person name="Hale W."/>
            <person name="Jakkamsetti A."/>
            <person name="Pham P."/>
            <person name="Ruth R."/>
            <person name="San Lucas F."/>
            <person name="Warren J."/>
            <person name="Zhang J."/>
            <person name="Zhao Z."/>
            <person name="Zhou C."/>
            <person name="Zhu D."/>
            <person name="Lee S."/>
            <person name="Bess C."/>
            <person name="Blankenburg K."/>
            <person name="Forbes L."/>
            <person name="Fu Q."/>
            <person name="Gubbala S."/>
            <person name="Hirani K."/>
            <person name="Jayaseelan J.C."/>
            <person name="Lara F."/>
            <person name="Munidasa M."/>
            <person name="Palculict T."/>
            <person name="Patil S."/>
            <person name="Pu L.-L."/>
            <person name="Saada N."/>
            <person name="Tang L."/>
            <person name="Weissenberger G."/>
            <person name="Zhu Y."/>
            <person name="Hemphill L."/>
            <person name="Shang Y."/>
            <person name="Youmans B."/>
            <person name="Ayvaz T."/>
            <person name="Ross M."/>
            <person name="Santibanez J."/>
            <person name="Aqrawi P."/>
            <person name="Gross S."/>
            <person name="Joshi V."/>
            <person name="Fowler G."/>
            <person name="Nazareth L."/>
            <person name="Reid J."/>
            <person name="Worley K."/>
            <person name="Petrosino J."/>
            <person name="Highlander S."/>
            <person name="Gibbs R."/>
        </authorList>
    </citation>
    <scope>NUCLEOTIDE SEQUENCE [LARGE SCALE GENOMIC DNA]</scope>
    <source>
        <strain evidence="1 2">ATCC 51333</strain>
    </source>
</reference>
<dbReference type="AlphaFoldDB" id="E6M138"/>
<protein>
    <recommendedName>
        <fullName evidence="3">HNH endonuclease</fullName>
    </recommendedName>
</protein>
<evidence type="ECO:0008006" key="3">
    <source>
        <dbReference type="Google" id="ProtNLM"/>
    </source>
</evidence>
<proteinExistence type="predicted"/>
<evidence type="ECO:0000313" key="2">
    <source>
        <dbReference type="Proteomes" id="UP000005573"/>
    </source>
</evidence>
<gene>
    <name evidence="1" type="ORF">HMPREF0388_1771</name>
</gene>
<dbReference type="EMBL" id="AEPY01000011">
    <property type="protein sequence ID" value="EFU79668.1"/>
    <property type="molecule type" value="Genomic_DNA"/>
</dbReference>
<dbReference type="Gene3D" id="1.10.30.50">
    <property type="match status" value="1"/>
</dbReference>
<accession>E6M138</accession>